<keyword evidence="2" id="KW-1185">Reference proteome</keyword>
<protein>
    <recommendedName>
        <fullName evidence="3">Bacteriocin-protection protein</fullName>
    </recommendedName>
</protein>
<evidence type="ECO:0008006" key="3">
    <source>
        <dbReference type="Google" id="ProtNLM"/>
    </source>
</evidence>
<reference evidence="1 2" key="1">
    <citation type="submission" date="2018-12" db="EMBL/GenBank/DDBJ databases">
        <authorList>
            <person name="Criscuolo A."/>
        </authorList>
    </citation>
    <scope>NUCLEOTIDE SEQUENCE [LARGE SCALE GENOMIC DNA]</scope>
    <source>
        <strain evidence="1">ACIP1116281</strain>
    </source>
</reference>
<evidence type="ECO:0000313" key="1">
    <source>
        <dbReference type="EMBL" id="VDS03381.1"/>
    </source>
</evidence>
<dbReference type="Pfam" id="PF13376">
    <property type="entry name" value="OmdA"/>
    <property type="match status" value="1"/>
</dbReference>
<dbReference type="RefSeq" id="WP_126148995.1">
    <property type="nucleotide sequence ID" value="NZ_JBHTMH010000001.1"/>
</dbReference>
<sequence length="198" mass="22272">MAPVIVATDKLHEFVDFDAFYAWLAANHDSADEVWIRIFKKSAGRATITPVEAIDAVLCWGWIDAIKKSWDEVSYVQRYCPRRPKSVWSQVNRDNVARLGEQGLMTEHGLVHVETAKADGRWDAAYKTTQDAPPDLLAAIAENPMAQKTYEGLSAQNRFALIFRTNSLKTEAGRKKKIAGFVEMLARGETIYPQKDKG</sequence>
<name>A0A3S4C9S6_9HYPH</name>
<dbReference type="Proteomes" id="UP000268844">
    <property type="component" value="Unassembled WGS sequence"/>
</dbReference>
<evidence type="ECO:0000313" key="2">
    <source>
        <dbReference type="Proteomes" id="UP000268844"/>
    </source>
</evidence>
<accession>A0A3S4C9S6</accession>
<dbReference type="OrthoDB" id="9796999at2"/>
<gene>
    <name evidence="1" type="ORF">DEVEQU_00504</name>
</gene>
<proteinExistence type="predicted"/>
<dbReference type="EMBL" id="UZWD01000007">
    <property type="protein sequence ID" value="VDS03381.1"/>
    <property type="molecule type" value="Genomic_DNA"/>
</dbReference>
<organism evidence="1 2">
    <name type="scientific">Devosia equisanguinis</name>
    <dbReference type="NCBI Taxonomy" id="2490941"/>
    <lineage>
        <taxon>Bacteria</taxon>
        <taxon>Pseudomonadati</taxon>
        <taxon>Pseudomonadota</taxon>
        <taxon>Alphaproteobacteria</taxon>
        <taxon>Hyphomicrobiales</taxon>
        <taxon>Devosiaceae</taxon>
        <taxon>Devosia</taxon>
    </lineage>
</organism>
<dbReference type="AlphaFoldDB" id="A0A3S4C9S6"/>